<feature type="chain" id="PRO_5040781612" description="LppP/LprE lipoprotein" evidence="2">
    <location>
        <begin position="20"/>
        <end position="296"/>
    </location>
</feature>
<comment type="caution">
    <text evidence="3">The sequence shown here is derived from an EMBL/GenBank/DDBJ whole genome shotgun (WGS) entry which is preliminary data.</text>
</comment>
<protein>
    <recommendedName>
        <fullName evidence="5">LppP/LprE lipoprotein</fullName>
    </recommendedName>
</protein>
<keyword evidence="4" id="KW-1185">Reference proteome</keyword>
<dbReference type="PROSITE" id="PS51257">
    <property type="entry name" value="PROKAR_LIPOPROTEIN"/>
    <property type="match status" value="1"/>
</dbReference>
<evidence type="ECO:0000313" key="3">
    <source>
        <dbReference type="EMBL" id="SIQ10708.1"/>
    </source>
</evidence>
<dbReference type="EMBL" id="FTMH01000006">
    <property type="protein sequence ID" value="SIQ10708.1"/>
    <property type="molecule type" value="Genomic_DNA"/>
</dbReference>
<feature type="compositionally biased region" description="Low complexity" evidence="1">
    <location>
        <begin position="29"/>
        <end position="51"/>
    </location>
</feature>
<accession>A0A9X8R2B6</accession>
<feature type="region of interest" description="Disordered" evidence="1">
    <location>
        <begin position="18"/>
        <end position="66"/>
    </location>
</feature>
<feature type="compositionally biased region" description="Polar residues" evidence="1">
    <location>
        <begin position="158"/>
        <end position="168"/>
    </location>
</feature>
<proteinExistence type="predicted"/>
<sequence>MRRWLLVAALLATSLAGCSTETEEDLAEPTVSLAPTTTTKPTTESSSSTSSTKRKDSPPDCSDEALQASPGFEDFQFFGECEGGFARPGVPQSGLILLAQWDGKHWTEVDADGVWDGMGMARPCFNPGRLEEMGVPKRLAEKEPRCGVYGPGEEPYHMQSTQAAPSTTKTKDPNWGVKRDSDGVIVEANLEGFTRQISAPSCDGRGILILDSVIDEGDVGHTHSQIAFGVAYLGDGNAEFTYPGQCASLRKQVDGQNIYPIYMDFGHDTTALCAAKANYGGNARLLNNSGEYVDPC</sequence>
<dbReference type="AlphaFoldDB" id="A0A9X8R2B6"/>
<gene>
    <name evidence="3" type="ORF">SAMN05421802_10677</name>
</gene>
<evidence type="ECO:0000256" key="2">
    <source>
        <dbReference type="SAM" id="SignalP"/>
    </source>
</evidence>
<feature type="region of interest" description="Disordered" evidence="1">
    <location>
        <begin position="157"/>
        <end position="178"/>
    </location>
</feature>
<name>A0A9X8R2B6_9CORY</name>
<keyword evidence="2" id="KW-0732">Signal</keyword>
<dbReference type="Proteomes" id="UP000185547">
    <property type="component" value="Unassembled WGS sequence"/>
</dbReference>
<evidence type="ECO:0008006" key="5">
    <source>
        <dbReference type="Google" id="ProtNLM"/>
    </source>
</evidence>
<evidence type="ECO:0000313" key="4">
    <source>
        <dbReference type="Proteomes" id="UP000185547"/>
    </source>
</evidence>
<feature type="compositionally biased region" description="Basic and acidic residues" evidence="1">
    <location>
        <begin position="169"/>
        <end position="178"/>
    </location>
</feature>
<organism evidence="3 4">
    <name type="scientific">Corynebacterium afermentans</name>
    <dbReference type="NCBI Taxonomy" id="38286"/>
    <lineage>
        <taxon>Bacteria</taxon>
        <taxon>Bacillati</taxon>
        <taxon>Actinomycetota</taxon>
        <taxon>Actinomycetes</taxon>
        <taxon>Mycobacteriales</taxon>
        <taxon>Corynebacteriaceae</taxon>
        <taxon>Corynebacterium</taxon>
    </lineage>
</organism>
<evidence type="ECO:0000256" key="1">
    <source>
        <dbReference type="SAM" id="MobiDB-lite"/>
    </source>
</evidence>
<feature type="signal peptide" evidence="2">
    <location>
        <begin position="1"/>
        <end position="19"/>
    </location>
</feature>
<reference evidence="3 4" key="1">
    <citation type="submission" date="2017-01" db="EMBL/GenBank/DDBJ databases">
        <authorList>
            <person name="Varghese N."/>
            <person name="Submissions S."/>
        </authorList>
    </citation>
    <scope>NUCLEOTIDE SEQUENCE [LARGE SCALE GENOMIC DNA]</scope>
    <source>
        <strain evidence="3 4">DSM 44280</strain>
    </source>
</reference>